<keyword evidence="3" id="KW-1185">Reference proteome</keyword>
<evidence type="ECO:0000313" key="3">
    <source>
        <dbReference type="Proteomes" id="UP001248581"/>
    </source>
</evidence>
<dbReference type="InterPro" id="IPR016181">
    <property type="entry name" value="Acyl_CoA_acyltransferase"/>
</dbReference>
<dbReference type="Pfam" id="PF13302">
    <property type="entry name" value="Acetyltransf_3"/>
    <property type="match status" value="1"/>
</dbReference>
<reference evidence="3" key="1">
    <citation type="submission" date="2023-09" db="EMBL/GenBank/DDBJ databases">
        <authorList>
            <person name="Li S."/>
            <person name="Li X."/>
            <person name="Zhang C."/>
            <person name="Zhao Z."/>
        </authorList>
    </citation>
    <scope>NUCLEOTIDE SEQUENCE [LARGE SCALE GENOMIC DNA]</scope>
    <source>
        <strain evidence="3">SQ345</strain>
    </source>
</reference>
<proteinExistence type="predicted"/>
<dbReference type="PANTHER" id="PTHR43792">
    <property type="entry name" value="GNAT FAMILY, PUTATIVE (AFU_ORTHOLOGUE AFUA_3G00765)-RELATED-RELATED"/>
    <property type="match status" value="1"/>
</dbReference>
<dbReference type="InterPro" id="IPR051531">
    <property type="entry name" value="N-acetyltransferase"/>
</dbReference>
<sequence>MITVENSERLSFRLMDENDGELLFELDQDPEVMKFINGGKPSTWDDINDRFIPRLNAYRKPSDGWGLWQVNITSTNEFIGWVLVRPVDFFNEQPLWNDLELGWRFKQSAWGKGYGFEAAQQIKNALAQLGKAEFFTALADEGNIGSINIMKKLGMTYLKTDLHKDPLGDIDVVYYQMNA</sequence>
<gene>
    <name evidence="2" type="ORF">RI845_15105</name>
</gene>
<accession>A0ABY9TI04</accession>
<dbReference type="Proteomes" id="UP001248581">
    <property type="component" value="Chromosome"/>
</dbReference>
<name>A0ABY9TI04_9GAMM</name>
<dbReference type="EMBL" id="CP134146">
    <property type="protein sequence ID" value="WNC67843.1"/>
    <property type="molecule type" value="Genomic_DNA"/>
</dbReference>
<dbReference type="SUPFAM" id="SSF55729">
    <property type="entry name" value="Acyl-CoA N-acyltransferases (Nat)"/>
    <property type="match status" value="1"/>
</dbReference>
<dbReference type="RefSeq" id="WP_348387002.1">
    <property type="nucleotide sequence ID" value="NZ_CP134146.1"/>
</dbReference>
<evidence type="ECO:0000313" key="2">
    <source>
        <dbReference type="EMBL" id="WNC67843.1"/>
    </source>
</evidence>
<feature type="domain" description="N-acetyltransferase" evidence="1">
    <location>
        <begin position="10"/>
        <end position="179"/>
    </location>
</feature>
<protein>
    <submittedName>
        <fullName evidence="2">GNAT family N-acetyltransferase</fullName>
    </submittedName>
</protein>
<dbReference type="Gene3D" id="3.40.630.30">
    <property type="match status" value="1"/>
</dbReference>
<organism evidence="2 3">
    <name type="scientific">Thalassotalea nanhaiensis</name>
    <dbReference type="NCBI Taxonomy" id="3065648"/>
    <lineage>
        <taxon>Bacteria</taxon>
        <taxon>Pseudomonadati</taxon>
        <taxon>Pseudomonadota</taxon>
        <taxon>Gammaproteobacteria</taxon>
        <taxon>Alteromonadales</taxon>
        <taxon>Colwelliaceae</taxon>
        <taxon>Thalassotalea</taxon>
    </lineage>
</organism>
<evidence type="ECO:0000259" key="1">
    <source>
        <dbReference type="PROSITE" id="PS51186"/>
    </source>
</evidence>
<dbReference type="PROSITE" id="PS51186">
    <property type="entry name" value="GNAT"/>
    <property type="match status" value="1"/>
</dbReference>
<dbReference type="InterPro" id="IPR000182">
    <property type="entry name" value="GNAT_dom"/>
</dbReference>
<dbReference type="PANTHER" id="PTHR43792:SF1">
    <property type="entry name" value="N-ACETYLTRANSFERASE DOMAIN-CONTAINING PROTEIN"/>
    <property type="match status" value="1"/>
</dbReference>